<feature type="domain" description="Sushi" evidence="6">
    <location>
        <begin position="77"/>
        <end position="136"/>
    </location>
</feature>
<proteinExistence type="predicted"/>
<comment type="caution">
    <text evidence="7">The sequence shown here is derived from an EMBL/GenBank/DDBJ whole genome shotgun (WGS) entry which is preliminary data.</text>
</comment>
<keyword evidence="5" id="KW-0732">Signal</keyword>
<feature type="disulfide bond" evidence="2">
    <location>
        <begin position="107"/>
        <end position="134"/>
    </location>
</feature>
<reference evidence="7" key="2">
    <citation type="submission" date="2020-11" db="EMBL/GenBank/DDBJ databases">
        <authorList>
            <person name="McCartney M.A."/>
            <person name="Auch B."/>
            <person name="Kono T."/>
            <person name="Mallez S."/>
            <person name="Becker A."/>
            <person name="Gohl D.M."/>
            <person name="Silverstein K.A.T."/>
            <person name="Koren S."/>
            <person name="Bechman K.B."/>
            <person name="Herman A."/>
            <person name="Abrahante J.E."/>
            <person name="Garbe J."/>
        </authorList>
    </citation>
    <scope>NUCLEOTIDE SEQUENCE</scope>
    <source>
        <strain evidence="7">Duluth1</strain>
        <tissue evidence="7">Whole animal</tissue>
    </source>
</reference>
<dbReference type="EMBL" id="JAIWYP010000019">
    <property type="protein sequence ID" value="KAH3692756.1"/>
    <property type="molecule type" value="Genomic_DNA"/>
</dbReference>
<feature type="signal peptide" evidence="5">
    <location>
        <begin position="1"/>
        <end position="21"/>
    </location>
</feature>
<keyword evidence="8" id="KW-1185">Reference proteome</keyword>
<evidence type="ECO:0000256" key="2">
    <source>
        <dbReference type="PROSITE-ProRule" id="PRU00302"/>
    </source>
</evidence>
<organism evidence="7 8">
    <name type="scientific">Dreissena polymorpha</name>
    <name type="common">Zebra mussel</name>
    <name type="synonym">Mytilus polymorpha</name>
    <dbReference type="NCBI Taxonomy" id="45954"/>
    <lineage>
        <taxon>Eukaryota</taxon>
        <taxon>Metazoa</taxon>
        <taxon>Spiralia</taxon>
        <taxon>Lophotrochozoa</taxon>
        <taxon>Mollusca</taxon>
        <taxon>Bivalvia</taxon>
        <taxon>Autobranchia</taxon>
        <taxon>Heteroconchia</taxon>
        <taxon>Euheterodonta</taxon>
        <taxon>Imparidentia</taxon>
        <taxon>Neoheterodontei</taxon>
        <taxon>Myida</taxon>
        <taxon>Dreissenoidea</taxon>
        <taxon>Dreissenidae</taxon>
        <taxon>Dreissena</taxon>
    </lineage>
</organism>
<dbReference type="AlphaFoldDB" id="A0A9D4BEV9"/>
<evidence type="ECO:0000256" key="4">
    <source>
        <dbReference type="SAM" id="Phobius"/>
    </source>
</evidence>
<evidence type="ECO:0000313" key="8">
    <source>
        <dbReference type="Proteomes" id="UP000828390"/>
    </source>
</evidence>
<keyword evidence="4" id="KW-0472">Membrane</keyword>
<feature type="region of interest" description="Disordered" evidence="3">
    <location>
        <begin position="206"/>
        <end position="267"/>
    </location>
</feature>
<accession>A0A9D4BEV9</accession>
<dbReference type="Gene3D" id="2.10.70.10">
    <property type="entry name" value="Complement Module, domain 1"/>
    <property type="match status" value="1"/>
</dbReference>
<evidence type="ECO:0000256" key="1">
    <source>
        <dbReference type="ARBA" id="ARBA00023157"/>
    </source>
</evidence>
<name>A0A9D4BEV9_DREPO</name>
<feature type="chain" id="PRO_5039281099" description="Sushi domain-containing protein" evidence="5">
    <location>
        <begin position="22"/>
        <end position="390"/>
    </location>
</feature>
<comment type="caution">
    <text evidence="2">Lacks conserved residue(s) required for the propagation of feature annotation.</text>
</comment>
<evidence type="ECO:0000256" key="5">
    <source>
        <dbReference type="SAM" id="SignalP"/>
    </source>
</evidence>
<dbReference type="InterPro" id="IPR035976">
    <property type="entry name" value="Sushi/SCR/CCP_sf"/>
</dbReference>
<dbReference type="SMART" id="SM00032">
    <property type="entry name" value="CCP"/>
    <property type="match status" value="1"/>
</dbReference>
<evidence type="ECO:0000256" key="3">
    <source>
        <dbReference type="SAM" id="MobiDB-lite"/>
    </source>
</evidence>
<feature type="compositionally biased region" description="Basic and acidic residues" evidence="3">
    <location>
        <begin position="207"/>
        <end position="250"/>
    </location>
</feature>
<keyword evidence="4" id="KW-1133">Transmembrane helix</keyword>
<reference evidence="7" key="1">
    <citation type="journal article" date="2019" name="bioRxiv">
        <title>The Genome of the Zebra Mussel, Dreissena polymorpha: A Resource for Invasive Species Research.</title>
        <authorList>
            <person name="McCartney M.A."/>
            <person name="Auch B."/>
            <person name="Kono T."/>
            <person name="Mallez S."/>
            <person name="Zhang Y."/>
            <person name="Obille A."/>
            <person name="Becker A."/>
            <person name="Abrahante J.E."/>
            <person name="Garbe J."/>
            <person name="Badalamenti J.P."/>
            <person name="Herman A."/>
            <person name="Mangelson H."/>
            <person name="Liachko I."/>
            <person name="Sullivan S."/>
            <person name="Sone E.D."/>
            <person name="Koren S."/>
            <person name="Silverstein K.A.T."/>
            <person name="Beckman K.B."/>
            <person name="Gohl D.M."/>
        </authorList>
    </citation>
    <scope>NUCLEOTIDE SEQUENCE</scope>
    <source>
        <strain evidence="7">Duluth1</strain>
        <tissue evidence="7">Whole animal</tissue>
    </source>
</reference>
<dbReference type="Proteomes" id="UP000828390">
    <property type="component" value="Unassembled WGS sequence"/>
</dbReference>
<dbReference type="Pfam" id="PF00084">
    <property type="entry name" value="Sushi"/>
    <property type="match status" value="1"/>
</dbReference>
<keyword evidence="4" id="KW-0812">Transmembrane</keyword>
<keyword evidence="2" id="KW-0768">Sushi</keyword>
<feature type="transmembrane region" description="Helical" evidence="4">
    <location>
        <begin position="143"/>
        <end position="164"/>
    </location>
</feature>
<dbReference type="CDD" id="cd00033">
    <property type="entry name" value="CCP"/>
    <property type="match status" value="1"/>
</dbReference>
<keyword evidence="1 2" id="KW-1015">Disulfide bond</keyword>
<dbReference type="SUPFAM" id="SSF57535">
    <property type="entry name" value="Complement control module/SCR domain"/>
    <property type="match status" value="1"/>
</dbReference>
<protein>
    <recommendedName>
        <fullName evidence="6">Sushi domain-containing protein</fullName>
    </recommendedName>
</protein>
<dbReference type="PROSITE" id="PS50923">
    <property type="entry name" value="SUSHI"/>
    <property type="match status" value="1"/>
</dbReference>
<evidence type="ECO:0000313" key="7">
    <source>
        <dbReference type="EMBL" id="KAH3692756.1"/>
    </source>
</evidence>
<dbReference type="InterPro" id="IPR000436">
    <property type="entry name" value="Sushi_SCR_CCP_dom"/>
</dbReference>
<sequence length="390" mass="43264">MAVKTCFCSVFICCLWVGSWANKYSEPYSCYSDVCNIDDDAQFCDGTYMICRQCNVVREDCFTRLHVCNCSQFCTVEGCVLPPSPEHGRYNVNTTRVPIGVKLEVTCIAGYTVRDDNPMTCSNFSVWTGSLPSCSESNIDRNIILIITFGAGLVISLVINLIFAHRCHKMQMKKRQAYNVKQSYNQEEPHIVEHTRDAEQCGIGYKSETKRLLPSAPDERKIDVEDNSKTEHDPNERHPPMTSYQHEDGTRGNMGKSDMNYIPDGTSHAENNTLNGGMQNEGCSFSQTVGHGQNVSVVLNLTNGTPPAATNIIAKQENLSAQQHDKYPIPETQIGDAQYLVKTMGPTMQPDVSTTGPVVQPEDVGEKAKIAVGRGEFSHGDMHPRETIAF</sequence>
<gene>
    <name evidence="7" type="ORF">DPMN_194508</name>
</gene>
<evidence type="ECO:0000259" key="6">
    <source>
        <dbReference type="PROSITE" id="PS50923"/>
    </source>
</evidence>